<reference evidence="1" key="2">
    <citation type="journal article" date="2015" name="Data Brief">
        <title>Shoot transcriptome of the giant reed, Arundo donax.</title>
        <authorList>
            <person name="Barrero R.A."/>
            <person name="Guerrero F.D."/>
            <person name="Moolhuijzen P."/>
            <person name="Goolsby J.A."/>
            <person name="Tidwell J."/>
            <person name="Bellgard S.E."/>
            <person name="Bellgard M.I."/>
        </authorList>
    </citation>
    <scope>NUCLEOTIDE SEQUENCE</scope>
    <source>
        <tissue evidence="1">Shoot tissue taken approximately 20 cm above the soil surface</tissue>
    </source>
</reference>
<accession>A0A0A9APD3</accession>
<reference evidence="1" key="1">
    <citation type="submission" date="2014-09" db="EMBL/GenBank/DDBJ databases">
        <authorList>
            <person name="Magalhaes I.L.F."/>
            <person name="Oliveira U."/>
            <person name="Santos F.R."/>
            <person name="Vidigal T.H.D.A."/>
            <person name="Brescovit A.D."/>
            <person name="Santos A.J."/>
        </authorList>
    </citation>
    <scope>NUCLEOTIDE SEQUENCE</scope>
    <source>
        <tissue evidence="1">Shoot tissue taken approximately 20 cm above the soil surface</tissue>
    </source>
</reference>
<dbReference type="AlphaFoldDB" id="A0A0A9APD3"/>
<dbReference type="EMBL" id="GBRH01244331">
    <property type="protein sequence ID" value="JAD53564.1"/>
    <property type="molecule type" value="Transcribed_RNA"/>
</dbReference>
<protein>
    <submittedName>
        <fullName evidence="1">Uncharacterized protein</fullName>
    </submittedName>
</protein>
<name>A0A0A9APD3_ARUDO</name>
<evidence type="ECO:0000313" key="1">
    <source>
        <dbReference type="EMBL" id="JAD53564.1"/>
    </source>
</evidence>
<organism evidence="1">
    <name type="scientific">Arundo donax</name>
    <name type="common">Giant reed</name>
    <name type="synonym">Donax arundinaceus</name>
    <dbReference type="NCBI Taxonomy" id="35708"/>
    <lineage>
        <taxon>Eukaryota</taxon>
        <taxon>Viridiplantae</taxon>
        <taxon>Streptophyta</taxon>
        <taxon>Embryophyta</taxon>
        <taxon>Tracheophyta</taxon>
        <taxon>Spermatophyta</taxon>
        <taxon>Magnoliopsida</taxon>
        <taxon>Liliopsida</taxon>
        <taxon>Poales</taxon>
        <taxon>Poaceae</taxon>
        <taxon>PACMAD clade</taxon>
        <taxon>Arundinoideae</taxon>
        <taxon>Arundineae</taxon>
        <taxon>Arundo</taxon>
    </lineage>
</organism>
<sequence length="18" mass="2006">MNKGSILLAQFDNNITRA</sequence>
<proteinExistence type="predicted"/>